<protein>
    <recommendedName>
        <fullName evidence="3">Tc1-like transposase DDE domain-containing protein</fullName>
    </recommendedName>
</protein>
<dbReference type="OrthoDB" id="7697359at2759"/>
<sequence length="183" mass="21860">MVHLNPHVSLREIERTVGIPRSTASRYLKAAKYHPYHITLNQALTENDHRERSHGTLNCHNYIDLNTRRRMWFQHDGAGPHYANIVRDYLNETFRDVWIGRGSRVRWSARSPDLTSSEFYLWGYLKDVVHRERPTTRENMMERIRAACNFIPRNVLLRIVTNFERRIQYCQQVNGATFEHLIR</sequence>
<dbReference type="EMBL" id="KK107068">
    <property type="protein sequence ID" value="EZA60790.1"/>
    <property type="molecule type" value="Genomic_DNA"/>
</dbReference>
<dbReference type="Gene3D" id="3.30.420.10">
    <property type="entry name" value="Ribonuclease H-like superfamily/Ribonuclease H"/>
    <property type="match status" value="1"/>
</dbReference>
<dbReference type="GO" id="GO:0003676">
    <property type="term" value="F:nucleic acid binding"/>
    <property type="evidence" value="ECO:0007669"/>
    <property type="project" value="InterPro"/>
</dbReference>
<dbReference type="STRING" id="2015173.A0A026WXK3"/>
<evidence type="ECO:0008006" key="3">
    <source>
        <dbReference type="Google" id="ProtNLM"/>
    </source>
</evidence>
<reference evidence="1 2" key="1">
    <citation type="journal article" date="2014" name="Curr. Biol.">
        <title>The genome of the clonal raider ant Cerapachys biroi.</title>
        <authorList>
            <person name="Oxley P.R."/>
            <person name="Ji L."/>
            <person name="Fetter-Pruneda I."/>
            <person name="McKenzie S.K."/>
            <person name="Li C."/>
            <person name="Hu H."/>
            <person name="Zhang G."/>
            <person name="Kronauer D.J."/>
        </authorList>
    </citation>
    <scope>NUCLEOTIDE SEQUENCE [LARGE SCALE GENOMIC DNA]</scope>
</reference>
<dbReference type="PANTHER" id="PTHR47326">
    <property type="entry name" value="TRANSPOSABLE ELEMENT TC3 TRANSPOSASE-LIKE PROTEIN"/>
    <property type="match status" value="1"/>
</dbReference>
<proteinExistence type="predicted"/>
<dbReference type="AlphaFoldDB" id="A0A026WXK3"/>
<name>A0A026WXK3_OOCBI</name>
<dbReference type="Proteomes" id="UP000053097">
    <property type="component" value="Unassembled WGS sequence"/>
</dbReference>
<evidence type="ECO:0000313" key="1">
    <source>
        <dbReference type="EMBL" id="EZA60790.1"/>
    </source>
</evidence>
<dbReference type="PANTHER" id="PTHR47326:SF1">
    <property type="entry name" value="HTH PSQ-TYPE DOMAIN-CONTAINING PROTEIN"/>
    <property type="match status" value="1"/>
</dbReference>
<organism evidence="1 2">
    <name type="scientific">Ooceraea biroi</name>
    <name type="common">Clonal raider ant</name>
    <name type="synonym">Cerapachys biroi</name>
    <dbReference type="NCBI Taxonomy" id="2015173"/>
    <lineage>
        <taxon>Eukaryota</taxon>
        <taxon>Metazoa</taxon>
        <taxon>Ecdysozoa</taxon>
        <taxon>Arthropoda</taxon>
        <taxon>Hexapoda</taxon>
        <taxon>Insecta</taxon>
        <taxon>Pterygota</taxon>
        <taxon>Neoptera</taxon>
        <taxon>Endopterygota</taxon>
        <taxon>Hymenoptera</taxon>
        <taxon>Apocrita</taxon>
        <taxon>Aculeata</taxon>
        <taxon>Formicoidea</taxon>
        <taxon>Formicidae</taxon>
        <taxon>Dorylinae</taxon>
        <taxon>Ooceraea</taxon>
    </lineage>
</organism>
<accession>A0A026WXK3</accession>
<gene>
    <name evidence="1" type="ORF">X777_13803</name>
</gene>
<evidence type="ECO:0000313" key="2">
    <source>
        <dbReference type="Proteomes" id="UP000053097"/>
    </source>
</evidence>
<dbReference type="InterPro" id="IPR036397">
    <property type="entry name" value="RNaseH_sf"/>
</dbReference>
<keyword evidence="2" id="KW-1185">Reference proteome</keyword>